<comment type="caution">
    <text evidence="2">The sequence shown here is derived from an EMBL/GenBank/DDBJ whole genome shotgun (WGS) entry which is preliminary data.</text>
</comment>
<dbReference type="RefSeq" id="WP_189058320.1">
    <property type="nucleotide sequence ID" value="NZ_BMMK01000013.1"/>
</dbReference>
<organism evidence="2 3">
    <name type="scientific">Longimycelium tulufanense</name>
    <dbReference type="NCBI Taxonomy" id="907463"/>
    <lineage>
        <taxon>Bacteria</taxon>
        <taxon>Bacillati</taxon>
        <taxon>Actinomycetota</taxon>
        <taxon>Actinomycetes</taxon>
        <taxon>Pseudonocardiales</taxon>
        <taxon>Pseudonocardiaceae</taxon>
        <taxon>Longimycelium</taxon>
    </lineage>
</organism>
<dbReference type="InterPro" id="IPR001387">
    <property type="entry name" value="Cro/C1-type_HTH"/>
</dbReference>
<dbReference type="CDD" id="cd00093">
    <property type="entry name" value="HTH_XRE"/>
    <property type="match status" value="1"/>
</dbReference>
<evidence type="ECO:0000313" key="3">
    <source>
        <dbReference type="Proteomes" id="UP000637578"/>
    </source>
</evidence>
<dbReference type="SMART" id="SM00530">
    <property type="entry name" value="HTH_XRE"/>
    <property type="match status" value="1"/>
</dbReference>
<dbReference type="Gene3D" id="1.10.260.40">
    <property type="entry name" value="lambda repressor-like DNA-binding domains"/>
    <property type="match status" value="1"/>
</dbReference>
<dbReference type="PANTHER" id="PTHR35010:SF2">
    <property type="entry name" value="BLL4672 PROTEIN"/>
    <property type="match status" value="1"/>
</dbReference>
<keyword evidence="2" id="KW-0238">DNA-binding</keyword>
<evidence type="ECO:0000259" key="1">
    <source>
        <dbReference type="PROSITE" id="PS50943"/>
    </source>
</evidence>
<reference evidence="2" key="1">
    <citation type="journal article" date="2014" name="Int. J. Syst. Evol. Microbiol.">
        <title>Complete genome sequence of Corynebacterium casei LMG S-19264T (=DSM 44701T), isolated from a smear-ripened cheese.</title>
        <authorList>
            <consortium name="US DOE Joint Genome Institute (JGI-PGF)"/>
            <person name="Walter F."/>
            <person name="Albersmeier A."/>
            <person name="Kalinowski J."/>
            <person name="Ruckert C."/>
        </authorList>
    </citation>
    <scope>NUCLEOTIDE SEQUENCE</scope>
    <source>
        <strain evidence="2">CGMCC 4.5737</strain>
    </source>
</reference>
<proteinExistence type="predicted"/>
<name>A0A8J3CDF3_9PSEU</name>
<accession>A0A8J3CDF3</accession>
<keyword evidence="3" id="KW-1185">Reference proteome</keyword>
<protein>
    <submittedName>
        <fullName evidence="2">DNA-binding protein</fullName>
    </submittedName>
</protein>
<dbReference type="Pfam" id="PF17765">
    <property type="entry name" value="MLTR_LBD"/>
    <property type="match status" value="1"/>
</dbReference>
<dbReference type="EMBL" id="BMMK01000013">
    <property type="protein sequence ID" value="GGM57878.1"/>
    <property type="molecule type" value="Genomic_DNA"/>
</dbReference>
<dbReference type="SUPFAM" id="SSF47413">
    <property type="entry name" value="lambda repressor-like DNA-binding domains"/>
    <property type="match status" value="1"/>
</dbReference>
<dbReference type="PROSITE" id="PS50943">
    <property type="entry name" value="HTH_CROC1"/>
    <property type="match status" value="1"/>
</dbReference>
<dbReference type="GO" id="GO:0003677">
    <property type="term" value="F:DNA binding"/>
    <property type="evidence" value="ECO:0007669"/>
    <property type="project" value="UniProtKB-KW"/>
</dbReference>
<dbReference type="Gene3D" id="3.30.450.180">
    <property type="match status" value="1"/>
</dbReference>
<dbReference type="AlphaFoldDB" id="A0A8J3CDF3"/>
<sequence length="284" mass="32033">MDRREELREFLKSRRARVRPDDVGLAQHGGRRRVPGLRREEVARLAGVSVDYYVRLEQGRGQNPSAEVLDSIARTLRLDASERTYLFELVRPVPGIEGPAAPQTVRPGVRRLLDSLAHSPAYVLGRRLEVLAWNTMARVLIADFPALPAGGRNLARLVFLDSSARQRYVNWQRKADDTVAILRMDFGRHPRDPRLNALVAELSAESADFRRMWSDRHVQEKTHGDKSLYHPLVGTLPLSFETLRLPDDPDQALVVYVADPGSRAEQELRLLASKAESGKLWAAP</sequence>
<dbReference type="PANTHER" id="PTHR35010">
    <property type="entry name" value="BLL4672 PROTEIN-RELATED"/>
    <property type="match status" value="1"/>
</dbReference>
<dbReference type="Proteomes" id="UP000637578">
    <property type="component" value="Unassembled WGS sequence"/>
</dbReference>
<gene>
    <name evidence="2" type="ORF">GCM10012275_31360</name>
</gene>
<dbReference type="InterPro" id="IPR041413">
    <property type="entry name" value="MLTR_LBD"/>
</dbReference>
<feature type="domain" description="HTH cro/C1-type" evidence="1">
    <location>
        <begin position="36"/>
        <end position="83"/>
    </location>
</feature>
<evidence type="ECO:0000313" key="2">
    <source>
        <dbReference type="EMBL" id="GGM57878.1"/>
    </source>
</evidence>
<dbReference type="Pfam" id="PF13560">
    <property type="entry name" value="HTH_31"/>
    <property type="match status" value="1"/>
</dbReference>
<dbReference type="InterPro" id="IPR010982">
    <property type="entry name" value="Lambda_DNA-bd_dom_sf"/>
</dbReference>
<reference evidence="2" key="2">
    <citation type="submission" date="2020-09" db="EMBL/GenBank/DDBJ databases">
        <authorList>
            <person name="Sun Q."/>
            <person name="Zhou Y."/>
        </authorList>
    </citation>
    <scope>NUCLEOTIDE SEQUENCE</scope>
    <source>
        <strain evidence="2">CGMCC 4.5737</strain>
    </source>
</reference>